<dbReference type="Gene3D" id="1.10.287.1490">
    <property type="match status" value="1"/>
</dbReference>
<organism evidence="3 4">
    <name type="scientific">Bowdeniella nasicola</name>
    <dbReference type="NCBI Taxonomy" id="208480"/>
    <lineage>
        <taxon>Bacteria</taxon>
        <taxon>Bacillati</taxon>
        <taxon>Actinomycetota</taxon>
        <taxon>Actinomycetes</taxon>
        <taxon>Actinomycetales</taxon>
        <taxon>Actinomycetaceae</taxon>
        <taxon>Bowdeniella</taxon>
    </lineage>
</organism>
<name>A0A1Q5Q0A1_9ACTO</name>
<feature type="coiled-coil region" evidence="1">
    <location>
        <begin position="97"/>
        <end position="152"/>
    </location>
</feature>
<comment type="caution">
    <text evidence="3">The sequence shown here is derived from an EMBL/GenBank/DDBJ whole genome shotgun (WGS) entry which is preliminary data.</text>
</comment>
<gene>
    <name evidence="3" type="ORF">BSZ39_11600</name>
</gene>
<evidence type="ECO:0000256" key="1">
    <source>
        <dbReference type="SAM" id="Coils"/>
    </source>
</evidence>
<dbReference type="Pfam" id="PF24481">
    <property type="entry name" value="CT398_CC"/>
    <property type="match status" value="1"/>
</dbReference>
<evidence type="ECO:0000313" key="4">
    <source>
        <dbReference type="Proteomes" id="UP000185628"/>
    </source>
</evidence>
<protein>
    <recommendedName>
        <fullName evidence="2">CT398-like coiled coil hairpin domain-containing protein</fullName>
    </recommendedName>
</protein>
<proteinExistence type="predicted"/>
<reference evidence="4" key="1">
    <citation type="submission" date="2016-12" db="EMBL/GenBank/DDBJ databases">
        <authorList>
            <person name="Meng X."/>
        </authorList>
    </citation>
    <scope>NUCLEOTIDE SEQUENCE [LARGE SCALE GENOMIC DNA]</scope>
    <source>
        <strain evidence="4">DSM 19116</strain>
    </source>
</reference>
<evidence type="ECO:0000313" key="3">
    <source>
        <dbReference type="EMBL" id="OKL53050.1"/>
    </source>
</evidence>
<feature type="domain" description="CT398-like coiled coil hairpin" evidence="2">
    <location>
        <begin position="15"/>
        <end position="194"/>
    </location>
</feature>
<dbReference type="RefSeq" id="WP_073717485.1">
    <property type="nucleotide sequence ID" value="NZ_MQVR01000095.1"/>
</dbReference>
<dbReference type="OrthoDB" id="9784388at2"/>
<accession>A0A1Q5Q0A1</accession>
<keyword evidence="4" id="KW-1185">Reference proteome</keyword>
<dbReference type="InterPro" id="IPR056003">
    <property type="entry name" value="CT398_CC_hairpin"/>
</dbReference>
<sequence length="243" mass="26576">MTKADPAAQRHLLSLQEQDRLIAKLGAERRKLPVLATLDDLRETETRLQRDRVAASTAVSDARRDVSFAEGEVQLVRIRRDKQQAVLDSGAIGAKDLGNLQNELTNLAARQSELEENELAAMEALEAREAELAEIETRLATIGDEIAAAEEQAGTEGGEIDKKLAKASADRETIAEKIPAEVIELYEQVRARTGALAVVELHGTVTSPITLDFSLAELDAIRSTAPDEVYVSDEHEYIIVRPS</sequence>
<dbReference type="Proteomes" id="UP000185628">
    <property type="component" value="Unassembled WGS sequence"/>
</dbReference>
<dbReference type="AlphaFoldDB" id="A0A1Q5Q0A1"/>
<evidence type="ECO:0000259" key="2">
    <source>
        <dbReference type="Pfam" id="PF24481"/>
    </source>
</evidence>
<keyword evidence="1" id="KW-0175">Coiled coil</keyword>
<dbReference type="EMBL" id="MQVR01000095">
    <property type="protein sequence ID" value="OKL53050.1"/>
    <property type="molecule type" value="Genomic_DNA"/>
</dbReference>